<keyword evidence="3" id="KW-0050">Antiport</keyword>
<dbReference type="SUPFAM" id="SSF52402">
    <property type="entry name" value="Adenine nucleotide alpha hydrolases-like"/>
    <property type="match status" value="1"/>
</dbReference>
<dbReference type="PANTHER" id="PTHR43562:SF4">
    <property type="entry name" value="NA(+)_H(+) ANTIPORTER NHAS5"/>
    <property type="match status" value="1"/>
</dbReference>
<dbReference type="EMBL" id="QKZU01000002">
    <property type="protein sequence ID" value="PZX60180.1"/>
    <property type="molecule type" value="Genomic_DNA"/>
</dbReference>
<dbReference type="Gene3D" id="1.20.1530.20">
    <property type="match status" value="1"/>
</dbReference>
<dbReference type="InterPro" id="IPR014729">
    <property type="entry name" value="Rossmann-like_a/b/a_fold"/>
</dbReference>
<feature type="transmembrane region" description="Helical" evidence="8">
    <location>
        <begin position="223"/>
        <end position="239"/>
    </location>
</feature>
<feature type="transmembrane region" description="Helical" evidence="8">
    <location>
        <begin position="304"/>
        <end position="326"/>
    </location>
</feature>
<feature type="transmembrane region" description="Helical" evidence="8">
    <location>
        <begin position="338"/>
        <end position="358"/>
    </location>
</feature>
<keyword evidence="5 8" id="KW-1133">Transmembrane helix</keyword>
<reference evidence="10 12" key="1">
    <citation type="submission" date="2018-06" db="EMBL/GenBank/DDBJ databases">
        <title>Genomic Encyclopedia of Archaeal and Bacterial Type Strains, Phase II (KMG-II): from individual species to whole genera.</title>
        <authorList>
            <person name="Goeker M."/>
        </authorList>
    </citation>
    <scope>NUCLEOTIDE SEQUENCE [LARGE SCALE GENOMIC DNA]</scope>
    <source>
        <strain evidence="10 12">DSM 22686</strain>
    </source>
</reference>
<evidence type="ECO:0000256" key="1">
    <source>
        <dbReference type="ARBA" id="ARBA00004141"/>
    </source>
</evidence>
<comment type="caution">
    <text evidence="10">The sequence shown here is derived from an EMBL/GenBank/DDBJ whole genome shotgun (WGS) entry which is preliminary data.</text>
</comment>
<feature type="transmembrane region" description="Helical" evidence="8">
    <location>
        <begin position="66"/>
        <end position="85"/>
    </location>
</feature>
<dbReference type="GO" id="GO:0016020">
    <property type="term" value="C:membrane"/>
    <property type="evidence" value="ECO:0007669"/>
    <property type="project" value="UniProtKB-SubCell"/>
</dbReference>
<evidence type="ECO:0000256" key="2">
    <source>
        <dbReference type="ARBA" id="ARBA00022448"/>
    </source>
</evidence>
<evidence type="ECO:0000256" key="4">
    <source>
        <dbReference type="ARBA" id="ARBA00022692"/>
    </source>
</evidence>
<gene>
    <name evidence="11" type="ORF">ESW18_08120</name>
    <name evidence="10" type="ORF">LV84_00450</name>
</gene>
<evidence type="ECO:0000256" key="3">
    <source>
        <dbReference type="ARBA" id="ARBA00022449"/>
    </source>
</evidence>
<sequence>MILELIFSTDLPITNPVLKFLLILLIILLAPLLLNKVKIPPLLGLIIAGAIAGPNGLGLIERDSSIILSGTAGLLYIMFLAGLEIDFLDFKKNSKKSLIFGMYTFLIPMGLGIFSGLYLLGFGWATSILLASMFASHTLIAYPMISKMGVSKNRAVNVAVGGTLITDTLALLVLAIVVGMANGEVNAVFWIKLGVSLSLFVLIVWFVLLPIGRWFFKKYEDNVSQYIFVLVLLFSGAALAEWAGVEAIIGAFLVGLALNPLISQASPLMNRIEFVGNAIFIPFFLIGVGMLVDFRAFIQGWETITVALVMTIVATTAKYLAAFATQKTLGFSKDERKMIFGLSNAQAAATLAAVLVGYNTIIGTDESGEPIRLLSEYVLNGTIIMILVTCTIASLEAQKAAKRIAMSESPLAEDVDEESAERILIPVRNQETSEALIHLSMMLKSPQKQNRLYALSIINPNLEDEGAEMKAQKTLNQASKVAASTDQFLHELLRYDTNVEHGISSVIRENKVTTLVLGLHEKQGMEDSFLGNLTEGLLSKCNTTTFIYKPYQPFDTHKRHLVFIPPRAEKELGFPFWLVKVWNIARNTGTRMIFYTEDETKEYLVEILRKYPIRVDFRPFPTWEELGNLNILLKPDDNLIMVLSRRGEESYHPKLEQVPQLINIWLKNHSFILIYPNQPKALGMPLMDMMHGSLIGPIEKLDWIGRTLAQLLRRK</sequence>
<evidence type="ECO:0000256" key="5">
    <source>
        <dbReference type="ARBA" id="ARBA00022989"/>
    </source>
</evidence>
<evidence type="ECO:0000313" key="12">
    <source>
        <dbReference type="Proteomes" id="UP000249115"/>
    </source>
</evidence>
<organism evidence="10 12">
    <name type="scientific">Algoriphagus ratkowskyi</name>
    <dbReference type="NCBI Taxonomy" id="57028"/>
    <lineage>
        <taxon>Bacteria</taxon>
        <taxon>Pseudomonadati</taxon>
        <taxon>Bacteroidota</taxon>
        <taxon>Cytophagia</taxon>
        <taxon>Cytophagales</taxon>
        <taxon>Cyclobacteriaceae</taxon>
        <taxon>Algoriphagus</taxon>
    </lineage>
</organism>
<keyword evidence="4 8" id="KW-0812">Transmembrane</keyword>
<dbReference type="Proteomes" id="UP000249115">
    <property type="component" value="Unassembled WGS sequence"/>
</dbReference>
<feature type="domain" description="Cation/H+ exchanger transmembrane" evidence="9">
    <location>
        <begin position="25"/>
        <end position="394"/>
    </location>
</feature>
<name>A0A2W7RNW9_9BACT</name>
<feature type="transmembrane region" description="Helical" evidence="8">
    <location>
        <begin position="124"/>
        <end position="145"/>
    </location>
</feature>
<keyword evidence="7 8" id="KW-0472">Membrane</keyword>
<dbReference type="RefSeq" id="WP_086499999.1">
    <property type="nucleotide sequence ID" value="NZ_MSSV01000004.1"/>
</dbReference>
<dbReference type="InterPro" id="IPR006153">
    <property type="entry name" value="Cation/H_exchanger_TM"/>
</dbReference>
<keyword evidence="6" id="KW-0406">Ion transport</keyword>
<dbReference type="Proteomes" id="UP000321927">
    <property type="component" value="Unassembled WGS sequence"/>
</dbReference>
<protein>
    <submittedName>
        <fullName evidence="11">Cation:proton antiporter</fullName>
    </submittedName>
    <submittedName>
        <fullName evidence="10">Kef-type K+ transport system membrane component KefB</fullName>
    </submittedName>
</protein>
<accession>A0A2W7RNW9</accession>
<feature type="transmembrane region" description="Helical" evidence="8">
    <location>
        <begin position="97"/>
        <end position="118"/>
    </location>
</feature>
<dbReference type="EMBL" id="VORV01000005">
    <property type="protein sequence ID" value="TXD78005.1"/>
    <property type="molecule type" value="Genomic_DNA"/>
</dbReference>
<evidence type="ECO:0000259" key="9">
    <source>
        <dbReference type="Pfam" id="PF00999"/>
    </source>
</evidence>
<keyword evidence="13" id="KW-1185">Reference proteome</keyword>
<feature type="transmembrane region" description="Helical" evidence="8">
    <location>
        <begin position="245"/>
        <end position="262"/>
    </location>
</feature>
<evidence type="ECO:0000256" key="7">
    <source>
        <dbReference type="ARBA" id="ARBA00023136"/>
    </source>
</evidence>
<dbReference type="Gene3D" id="3.40.50.620">
    <property type="entry name" value="HUPs"/>
    <property type="match status" value="1"/>
</dbReference>
<comment type="subcellular location">
    <subcellularLocation>
        <location evidence="1">Membrane</location>
        <topology evidence="1">Multi-pass membrane protein</topology>
    </subcellularLocation>
</comment>
<dbReference type="PANTHER" id="PTHR43562">
    <property type="entry name" value="NAPA-TYPE SODIUM/HYDROGEN ANTIPORTER"/>
    <property type="match status" value="1"/>
</dbReference>
<keyword evidence="2" id="KW-0813">Transport</keyword>
<feature type="transmembrane region" description="Helical" evidence="8">
    <location>
        <begin position="17"/>
        <end position="35"/>
    </location>
</feature>
<evidence type="ECO:0000313" key="10">
    <source>
        <dbReference type="EMBL" id="PZX60180.1"/>
    </source>
</evidence>
<reference evidence="11 13" key="2">
    <citation type="submission" date="2019-08" db="EMBL/GenBank/DDBJ databases">
        <title>Genome of Algoriphagus ratkowskyi IC026.</title>
        <authorList>
            <person name="Bowman J.P."/>
        </authorList>
    </citation>
    <scope>NUCLEOTIDE SEQUENCE [LARGE SCALE GENOMIC DNA]</scope>
    <source>
        <strain evidence="11 13">IC026</strain>
    </source>
</reference>
<dbReference type="Pfam" id="PF00999">
    <property type="entry name" value="Na_H_Exchanger"/>
    <property type="match status" value="1"/>
</dbReference>
<proteinExistence type="predicted"/>
<dbReference type="InterPro" id="IPR038770">
    <property type="entry name" value="Na+/solute_symporter_sf"/>
</dbReference>
<feature type="transmembrane region" description="Helical" evidence="8">
    <location>
        <begin position="187"/>
        <end position="211"/>
    </location>
</feature>
<dbReference type="GO" id="GO:0015297">
    <property type="term" value="F:antiporter activity"/>
    <property type="evidence" value="ECO:0007669"/>
    <property type="project" value="UniProtKB-KW"/>
</dbReference>
<evidence type="ECO:0000313" key="13">
    <source>
        <dbReference type="Proteomes" id="UP000321927"/>
    </source>
</evidence>
<dbReference type="AlphaFoldDB" id="A0A2W7RNW9"/>
<feature type="transmembrane region" description="Helical" evidence="8">
    <location>
        <begin position="378"/>
        <end position="397"/>
    </location>
</feature>
<evidence type="ECO:0000256" key="8">
    <source>
        <dbReference type="SAM" id="Phobius"/>
    </source>
</evidence>
<dbReference type="GO" id="GO:1902600">
    <property type="term" value="P:proton transmembrane transport"/>
    <property type="evidence" value="ECO:0007669"/>
    <property type="project" value="InterPro"/>
</dbReference>
<dbReference type="OrthoDB" id="9793589at2"/>
<feature type="transmembrane region" description="Helical" evidence="8">
    <location>
        <begin position="42"/>
        <end position="60"/>
    </location>
</feature>
<evidence type="ECO:0000256" key="6">
    <source>
        <dbReference type="ARBA" id="ARBA00023065"/>
    </source>
</evidence>
<evidence type="ECO:0000313" key="11">
    <source>
        <dbReference type="EMBL" id="TXD78005.1"/>
    </source>
</evidence>
<feature type="transmembrane region" description="Helical" evidence="8">
    <location>
        <begin position="157"/>
        <end position="181"/>
    </location>
</feature>
<feature type="transmembrane region" description="Helical" evidence="8">
    <location>
        <begin position="274"/>
        <end position="298"/>
    </location>
</feature>